<dbReference type="Gene3D" id="2.60.120.200">
    <property type="match status" value="1"/>
</dbReference>
<feature type="domain" description="DUF5689" evidence="2">
    <location>
        <begin position="50"/>
        <end position="275"/>
    </location>
</feature>
<evidence type="ECO:0000256" key="1">
    <source>
        <dbReference type="SAM" id="SignalP"/>
    </source>
</evidence>
<gene>
    <name evidence="3" type="ORF">NMS_0947</name>
</gene>
<dbReference type="Proteomes" id="UP000031760">
    <property type="component" value="Chromosome"/>
</dbReference>
<dbReference type="STRING" id="1454201.NMS_0947"/>
<dbReference type="NCBIfam" id="NF038128">
    <property type="entry name" value="choice_anch_J"/>
    <property type="match status" value="1"/>
</dbReference>
<dbReference type="KEGG" id="nmf:NMS_0947"/>
<feature type="chain" id="PRO_5004914101" description="DUF5689 domain-containing protein" evidence="1">
    <location>
        <begin position="30"/>
        <end position="476"/>
    </location>
</feature>
<evidence type="ECO:0000313" key="4">
    <source>
        <dbReference type="Proteomes" id="UP000031760"/>
    </source>
</evidence>
<name>W8VZP9_9FLAO</name>
<feature type="signal peptide" evidence="1">
    <location>
        <begin position="1"/>
        <end position="29"/>
    </location>
</feature>
<sequence>MKFINNRKMKNINKLFALLAVVAMTFSCVEDDDFAVPETSQAVIDAPAGTIDLQAVVNQYRTNSTPITFGENAGFIEGYVISSDEGGNFFKELIIQNKAENPTAGVNIKVDVTPLFTRFEFGRKVYVKLDGLTFGEANGVYALGFGEDFNRIQESRLDEYILRDEETVTIVPIEVNVSDISQSQENQWVRVVDVQFPNTELGKTFASEQGDTFDGDRLLQSCADFFAAPIVYQTSTFADYRALRLPGGSGSVTAIVSRDFRDDFFVLNSNSPEDINFDPNTRCDFNVVQCGLANGPGPITLLDENFNNGINNQPTEPAGWTNYIEAGSIRWTTYFNSDRNSPGTRANNFNSGDASSIAWLITPQIDFDAQDGEVLNFFTSNSFADQSSMEVLFSNDWDGTPAGVETATWSAVADATIVSNSENFRNFVSSGNVSLDCVDGIGAIAFRYQGSEADGGGSSGGANGTYELDDVKITSN</sequence>
<reference evidence="3 4" key="1">
    <citation type="journal article" date="2014" name="Proc. Natl. Acad. Sci. U.S.A.">
        <title>Functional characterization of flavobacteria rhodopsins reveals a unique class of light-driven chloride pump in bacteria.</title>
        <authorList>
            <person name="Yoshizawa S."/>
            <person name="Kumagai Y."/>
            <person name="Kim H."/>
            <person name="Ogura Y."/>
            <person name="Hayashi T."/>
            <person name="Iwasaki W."/>
            <person name="DeLong E.F."/>
            <person name="Kogure K."/>
        </authorList>
    </citation>
    <scope>NUCLEOTIDE SEQUENCE [LARGE SCALE GENOMIC DNA]</scope>
    <source>
        <strain evidence="3 4">S1-08</strain>
    </source>
</reference>
<keyword evidence="4" id="KW-1185">Reference proteome</keyword>
<dbReference type="EMBL" id="AP014548">
    <property type="protein sequence ID" value="BAO54956.1"/>
    <property type="molecule type" value="Genomic_DNA"/>
</dbReference>
<dbReference type="HOGENOM" id="CLU_045100_0_0_10"/>
<keyword evidence="1" id="KW-0732">Signal</keyword>
<protein>
    <recommendedName>
        <fullName evidence="2">DUF5689 domain-containing protein</fullName>
    </recommendedName>
</protein>
<proteinExistence type="predicted"/>
<evidence type="ECO:0000259" key="2">
    <source>
        <dbReference type="Pfam" id="PF18942"/>
    </source>
</evidence>
<dbReference type="Pfam" id="PF18942">
    <property type="entry name" value="DUF5689"/>
    <property type="match status" value="1"/>
</dbReference>
<dbReference type="InterPro" id="IPR043744">
    <property type="entry name" value="DUF5689"/>
</dbReference>
<organism evidence="3 4">
    <name type="scientific">Nonlabens marinus S1-08</name>
    <dbReference type="NCBI Taxonomy" id="1454201"/>
    <lineage>
        <taxon>Bacteria</taxon>
        <taxon>Pseudomonadati</taxon>
        <taxon>Bacteroidota</taxon>
        <taxon>Flavobacteriia</taxon>
        <taxon>Flavobacteriales</taxon>
        <taxon>Flavobacteriaceae</taxon>
        <taxon>Nonlabens</taxon>
    </lineage>
</organism>
<accession>W8VZP9</accession>
<evidence type="ECO:0000313" key="3">
    <source>
        <dbReference type="EMBL" id="BAO54956.1"/>
    </source>
</evidence>
<dbReference type="PROSITE" id="PS51257">
    <property type="entry name" value="PROKAR_LIPOPROTEIN"/>
    <property type="match status" value="1"/>
</dbReference>
<dbReference type="AlphaFoldDB" id="W8VZP9"/>